<dbReference type="SMART" id="SM00409">
    <property type="entry name" value="IG"/>
    <property type="match status" value="1"/>
</dbReference>
<dbReference type="InterPro" id="IPR050467">
    <property type="entry name" value="LRFN"/>
</dbReference>
<dbReference type="PANTHER" id="PTHR45842">
    <property type="entry name" value="SYNAPTIC ADHESION-LIKE MOLECULE SALM"/>
    <property type="match status" value="1"/>
</dbReference>
<evidence type="ECO:0000313" key="9">
    <source>
        <dbReference type="EMBL" id="NWV07396.1"/>
    </source>
</evidence>
<keyword evidence="2 7" id="KW-0732">Signal</keyword>
<evidence type="ECO:0000313" key="10">
    <source>
        <dbReference type="Proteomes" id="UP000584880"/>
    </source>
</evidence>
<dbReference type="Proteomes" id="UP000584880">
    <property type="component" value="Unassembled WGS sequence"/>
</dbReference>
<dbReference type="PRINTS" id="PR00019">
    <property type="entry name" value="LEURICHRPT"/>
</dbReference>
<dbReference type="InterPro" id="IPR003599">
    <property type="entry name" value="Ig_sub"/>
</dbReference>
<dbReference type="InterPro" id="IPR032675">
    <property type="entry name" value="LRR_dom_sf"/>
</dbReference>
<keyword evidence="4" id="KW-1015">Disulfide bond</keyword>
<accession>A0A7K6BYA7</accession>
<gene>
    <name evidence="9" type="primary">Islr</name>
    <name evidence="9" type="ORF">PTIVIO_R10459</name>
</gene>
<name>A0A7K6BYA7_PTIVI</name>
<dbReference type="Gene3D" id="3.80.10.10">
    <property type="entry name" value="Ribonuclease Inhibitor"/>
    <property type="match status" value="2"/>
</dbReference>
<feature type="compositionally biased region" description="Basic and acidic residues" evidence="6">
    <location>
        <begin position="332"/>
        <end position="342"/>
    </location>
</feature>
<dbReference type="SMART" id="SM00408">
    <property type="entry name" value="IGc2"/>
    <property type="match status" value="1"/>
</dbReference>
<dbReference type="PROSITE" id="PS51450">
    <property type="entry name" value="LRR"/>
    <property type="match status" value="2"/>
</dbReference>
<evidence type="ECO:0000256" key="3">
    <source>
        <dbReference type="ARBA" id="ARBA00022737"/>
    </source>
</evidence>
<dbReference type="InterPro" id="IPR036179">
    <property type="entry name" value="Ig-like_dom_sf"/>
</dbReference>
<evidence type="ECO:0000256" key="6">
    <source>
        <dbReference type="SAM" id="MobiDB-lite"/>
    </source>
</evidence>
<feature type="non-terminal residue" evidence="9">
    <location>
        <position position="402"/>
    </location>
</feature>
<dbReference type="SMART" id="SM00369">
    <property type="entry name" value="LRR_TYP"/>
    <property type="match status" value="5"/>
</dbReference>
<keyword evidence="5" id="KW-0325">Glycoprotein</keyword>
<reference evidence="9 10" key="1">
    <citation type="submission" date="2019-09" db="EMBL/GenBank/DDBJ databases">
        <title>Bird 10,000 Genomes (B10K) Project - Family phase.</title>
        <authorList>
            <person name="Zhang G."/>
        </authorList>
    </citation>
    <scope>NUCLEOTIDE SEQUENCE [LARGE SCALE GENOMIC DNA]</scope>
    <source>
        <strain evidence="9">B10K-DU-012-10</strain>
        <tissue evidence="9">Blood</tissue>
    </source>
</reference>
<dbReference type="AlphaFoldDB" id="A0A7K6BYA7"/>
<dbReference type="InterPro" id="IPR003598">
    <property type="entry name" value="Ig_sub2"/>
</dbReference>
<evidence type="ECO:0000256" key="7">
    <source>
        <dbReference type="SAM" id="SignalP"/>
    </source>
</evidence>
<feature type="signal peptide" evidence="7">
    <location>
        <begin position="1"/>
        <end position="16"/>
    </location>
</feature>
<dbReference type="SUPFAM" id="SSF48726">
    <property type="entry name" value="Immunoglobulin"/>
    <property type="match status" value="1"/>
</dbReference>
<feature type="domain" description="Ig-like" evidence="8">
    <location>
        <begin position="227"/>
        <end position="325"/>
    </location>
</feature>
<proteinExistence type="predicted"/>
<evidence type="ECO:0000256" key="2">
    <source>
        <dbReference type="ARBA" id="ARBA00022729"/>
    </source>
</evidence>
<evidence type="ECO:0000256" key="4">
    <source>
        <dbReference type="ARBA" id="ARBA00023157"/>
    </source>
</evidence>
<dbReference type="InterPro" id="IPR003591">
    <property type="entry name" value="Leu-rich_rpt_typical-subtyp"/>
</dbReference>
<dbReference type="Pfam" id="PF07679">
    <property type="entry name" value="I-set"/>
    <property type="match status" value="1"/>
</dbReference>
<sequence length="402" mass="42486">CVALLAALLAPSVACPAPCSCSPKRNGRLLAECAYRDLLAVPRGLPANVTILTLSANSLARLPRGSLSDVPELQSLWLGYNRLASVEPGALAAVPLLKNLDLSHNRLEDFPWKDLRNLSELQILKLDHNRLEKLPRDAFAELRELRSLWLNDNALGTVARGTFEELPALGQLQLFRNPLECSCKLFWLARWAREGAVGGVGSTLCAAPESLRGRPVTAIPARACVEPTAQLTYLSAPSGAPLAHGGLTLALHCSVAGVPAPEIRWRVRTAGGKSVDIPGEENGERFLTFRNGTMAVPGFGKEDEGTYTCVAVNDVGSREASVHVALAGSGHPGEELPRDDPHAGNSGNGEGRSCSKGSEADPSGIGEKVVIVYRVAKEARSAAGGMRIPPGMLLLALGLAMG</sequence>
<protein>
    <submittedName>
        <fullName evidence="9">ISLR protein</fullName>
    </submittedName>
</protein>
<dbReference type="SUPFAM" id="SSF52058">
    <property type="entry name" value="L domain-like"/>
    <property type="match status" value="1"/>
</dbReference>
<evidence type="ECO:0000256" key="1">
    <source>
        <dbReference type="ARBA" id="ARBA00022614"/>
    </source>
</evidence>
<dbReference type="PANTHER" id="PTHR45842:SF12">
    <property type="entry name" value="KEKKON 5, ISOFORM A"/>
    <property type="match status" value="1"/>
</dbReference>
<organism evidence="9 10">
    <name type="scientific">Ptilonorhynchus violaceus</name>
    <name type="common">Satin bowerbird</name>
    <name type="synonym">Pyrrhocorax violaceus</name>
    <dbReference type="NCBI Taxonomy" id="28724"/>
    <lineage>
        <taxon>Eukaryota</taxon>
        <taxon>Metazoa</taxon>
        <taxon>Chordata</taxon>
        <taxon>Craniata</taxon>
        <taxon>Vertebrata</taxon>
        <taxon>Euteleostomi</taxon>
        <taxon>Archelosauria</taxon>
        <taxon>Archosauria</taxon>
        <taxon>Dinosauria</taxon>
        <taxon>Saurischia</taxon>
        <taxon>Theropoda</taxon>
        <taxon>Coelurosauria</taxon>
        <taxon>Aves</taxon>
        <taxon>Neognathae</taxon>
        <taxon>Neoaves</taxon>
        <taxon>Telluraves</taxon>
        <taxon>Australaves</taxon>
        <taxon>Passeriformes</taxon>
        <taxon>Ptilonorhynchidae</taxon>
        <taxon>Ptilonorhynchus</taxon>
    </lineage>
</organism>
<dbReference type="InterPro" id="IPR000483">
    <property type="entry name" value="Cys-rich_flank_reg_C"/>
</dbReference>
<dbReference type="Pfam" id="PF13855">
    <property type="entry name" value="LRR_8"/>
    <property type="match status" value="2"/>
</dbReference>
<dbReference type="PROSITE" id="PS50835">
    <property type="entry name" value="IG_LIKE"/>
    <property type="match status" value="1"/>
</dbReference>
<feature type="region of interest" description="Disordered" evidence="6">
    <location>
        <begin position="328"/>
        <end position="362"/>
    </location>
</feature>
<dbReference type="Gene3D" id="2.60.40.10">
    <property type="entry name" value="Immunoglobulins"/>
    <property type="match status" value="1"/>
</dbReference>
<keyword evidence="10" id="KW-1185">Reference proteome</keyword>
<dbReference type="SMART" id="SM00013">
    <property type="entry name" value="LRRNT"/>
    <property type="match status" value="1"/>
</dbReference>
<dbReference type="EMBL" id="VZRJ01005626">
    <property type="protein sequence ID" value="NWV07396.1"/>
    <property type="molecule type" value="Genomic_DNA"/>
</dbReference>
<feature type="non-terminal residue" evidence="9">
    <location>
        <position position="1"/>
    </location>
</feature>
<dbReference type="InterPro" id="IPR000372">
    <property type="entry name" value="LRRNT"/>
</dbReference>
<comment type="caution">
    <text evidence="9">The sequence shown here is derived from an EMBL/GenBank/DDBJ whole genome shotgun (WGS) entry which is preliminary data.</text>
</comment>
<keyword evidence="3" id="KW-0677">Repeat</keyword>
<feature type="chain" id="PRO_5029615549" evidence="7">
    <location>
        <begin position="17"/>
        <end position="402"/>
    </location>
</feature>
<dbReference type="InterPro" id="IPR001611">
    <property type="entry name" value="Leu-rich_rpt"/>
</dbReference>
<dbReference type="SMART" id="SM00082">
    <property type="entry name" value="LRRCT"/>
    <property type="match status" value="1"/>
</dbReference>
<dbReference type="InterPro" id="IPR013783">
    <property type="entry name" value="Ig-like_fold"/>
</dbReference>
<evidence type="ECO:0000259" key="8">
    <source>
        <dbReference type="PROSITE" id="PS50835"/>
    </source>
</evidence>
<keyword evidence="1" id="KW-0433">Leucine-rich repeat</keyword>
<dbReference type="InterPro" id="IPR013098">
    <property type="entry name" value="Ig_I-set"/>
</dbReference>
<evidence type="ECO:0000256" key="5">
    <source>
        <dbReference type="ARBA" id="ARBA00023180"/>
    </source>
</evidence>
<dbReference type="InterPro" id="IPR007110">
    <property type="entry name" value="Ig-like_dom"/>
</dbReference>